<comment type="caution">
    <text evidence="1">The sequence shown here is derived from an EMBL/GenBank/DDBJ whole genome shotgun (WGS) entry which is preliminary data.</text>
</comment>
<evidence type="ECO:0000313" key="2">
    <source>
        <dbReference type="Proteomes" id="UP000244906"/>
    </source>
</evidence>
<dbReference type="AlphaFoldDB" id="A0A2V1GR24"/>
<accession>A0A2V1GR24</accession>
<proteinExistence type="predicted"/>
<organism evidence="1 2">
    <name type="scientific">Pelagibaculum spongiae</name>
    <dbReference type="NCBI Taxonomy" id="2080658"/>
    <lineage>
        <taxon>Bacteria</taxon>
        <taxon>Pseudomonadati</taxon>
        <taxon>Pseudomonadota</taxon>
        <taxon>Gammaproteobacteria</taxon>
        <taxon>Oceanospirillales</taxon>
        <taxon>Pelagibaculum</taxon>
    </lineage>
</organism>
<dbReference type="Proteomes" id="UP000244906">
    <property type="component" value="Unassembled WGS sequence"/>
</dbReference>
<gene>
    <name evidence="1" type="ORF">DC094_19620</name>
</gene>
<keyword evidence="2" id="KW-1185">Reference proteome</keyword>
<dbReference type="EMBL" id="QDDL01000012">
    <property type="protein sequence ID" value="PVZ64522.1"/>
    <property type="molecule type" value="Genomic_DNA"/>
</dbReference>
<reference evidence="1 2" key="1">
    <citation type="submission" date="2018-04" db="EMBL/GenBank/DDBJ databases">
        <title>Thalassorhabdus spongiae gen. nov., sp. nov., isolated from a marine sponge in South-West Iceland.</title>
        <authorList>
            <person name="Knobloch S."/>
            <person name="Daussin A."/>
            <person name="Johannsson R."/>
            <person name="Marteinsson V.T."/>
        </authorList>
    </citation>
    <scope>NUCLEOTIDE SEQUENCE [LARGE SCALE GENOMIC DNA]</scope>
    <source>
        <strain evidence="1 2">Hp12</strain>
    </source>
</reference>
<protein>
    <submittedName>
        <fullName evidence="1">Uncharacterized protein</fullName>
    </submittedName>
</protein>
<sequence>MDNNPAQQAKIKCFGSKAALCAEATRLPKIDLPTINLEVAPRYGEKVEWRQKIVIQLSDSELPIACAVLMGYLPNAHFKRPGKGIDIERQENRLLIRASAGTGNLFMLPVTIGDSFRLCTIMLRQLVKQTGLGDETLVLAALRGAAALNKPQVN</sequence>
<name>A0A2V1GR24_9GAMM</name>
<dbReference type="OrthoDB" id="6369226at2"/>
<evidence type="ECO:0000313" key="1">
    <source>
        <dbReference type="EMBL" id="PVZ64522.1"/>
    </source>
</evidence>
<dbReference type="RefSeq" id="WP_116688825.1">
    <property type="nucleotide sequence ID" value="NZ_CAWNYD010000012.1"/>
</dbReference>